<comment type="cofactor">
    <cofactor evidence="8">
        <name>a divalent metal cation</name>
        <dbReference type="ChEBI" id="CHEBI:60240"/>
    </cofactor>
    <text evidence="8">Binds 2 divalent metal cations per subunit.</text>
</comment>
<evidence type="ECO:0000256" key="8">
    <source>
        <dbReference type="PIRSR" id="PIRSR001123-2"/>
    </source>
</evidence>
<dbReference type="Pfam" id="PF05343">
    <property type="entry name" value="Peptidase_M42"/>
    <property type="match status" value="1"/>
</dbReference>
<feature type="active site" description="Proton acceptor" evidence="7">
    <location>
        <position position="241"/>
    </location>
</feature>
<evidence type="ECO:0000313" key="11">
    <source>
        <dbReference type="Proteomes" id="UP001064782"/>
    </source>
</evidence>
<keyword evidence="3" id="KW-0645">Protease</keyword>
<evidence type="ECO:0000256" key="1">
    <source>
        <dbReference type="ARBA" id="ARBA00006272"/>
    </source>
</evidence>
<accession>A0A9P3UXU7</accession>
<evidence type="ECO:0000313" key="9">
    <source>
        <dbReference type="EMBL" id="GLB84848.1"/>
    </source>
</evidence>
<dbReference type="GO" id="GO:0004177">
    <property type="term" value="F:aminopeptidase activity"/>
    <property type="evidence" value="ECO:0007669"/>
    <property type="project" value="UniProtKB-UniRule"/>
</dbReference>
<dbReference type="GeneID" id="83630331"/>
<dbReference type="Gene3D" id="3.40.630.10">
    <property type="entry name" value="Zn peptidases"/>
    <property type="match status" value="1"/>
</dbReference>
<evidence type="ECO:0000256" key="7">
    <source>
        <dbReference type="PIRSR" id="PIRSR001123-1"/>
    </source>
</evidence>
<evidence type="ECO:0000256" key="5">
    <source>
        <dbReference type="ARBA" id="ARBA00022801"/>
    </source>
</evidence>
<evidence type="ECO:0000256" key="2">
    <source>
        <dbReference type="ARBA" id="ARBA00022438"/>
    </source>
</evidence>
<dbReference type="GO" id="GO:0046872">
    <property type="term" value="F:metal ion binding"/>
    <property type="evidence" value="ECO:0007669"/>
    <property type="project" value="UniProtKB-UniRule"/>
</dbReference>
<dbReference type="InterPro" id="IPR051464">
    <property type="entry name" value="Peptidase_M42_aminopept"/>
</dbReference>
<dbReference type="EMBL" id="BRXE01000063">
    <property type="protein sequence ID" value="GLB84848.1"/>
    <property type="molecule type" value="Genomic_DNA"/>
</dbReference>
<feature type="binding site" evidence="8">
    <location>
        <position position="345"/>
    </location>
    <ligand>
        <name>Zn(2+)</name>
        <dbReference type="ChEBI" id="CHEBI:29105"/>
        <label>2</label>
    </ligand>
</feature>
<dbReference type="SUPFAM" id="SSF53187">
    <property type="entry name" value="Zn-dependent exopeptidases"/>
    <property type="match status" value="1"/>
</dbReference>
<feature type="binding site" evidence="8">
    <location>
        <position position="83"/>
    </location>
    <ligand>
        <name>Zn(2+)</name>
        <dbReference type="ChEBI" id="CHEBI:29105"/>
        <label>1</label>
    </ligand>
</feature>
<reference evidence="10" key="1">
    <citation type="submission" date="2022-08" db="EMBL/GenBank/DDBJ databases">
        <title>Mycobacterium kiyosense sp. nov., scotochromogenic slow-glowing species isolated from respiratory specimens.</title>
        <authorList>
            <person name="Fukano H."/>
            <person name="Kazumi Y."/>
            <person name="Sakagami N."/>
            <person name="Ato M."/>
            <person name="Mitarai S."/>
            <person name="Hoshino Y."/>
        </authorList>
    </citation>
    <scope>NUCLEOTIDE SEQUENCE</scope>
    <source>
        <strain evidence="10">1413</strain>
        <strain evidence="9">SRL2020-028</strain>
    </source>
</reference>
<dbReference type="PIRSF" id="PIRSF001123">
    <property type="entry name" value="PepA_GA"/>
    <property type="match status" value="1"/>
</dbReference>
<sequence length="381" mass="40310">MTQDDGAVDDLLQELLWTYGPCGQEDAVRAVCARELQPVVDDMWVDEAGNLIGFVGASAQSGAGGHRGKQPGARGTATLVMAHLDELSMLVKRVEPDGTLHVTQLGVMYPGNFGLGPVAVLGDQETFTAVLTLGSEHTTKESPRIWETKPDQGDRALDWQHVYVFTGRTPEQLAAAGVHAGTRLCVDRSKRTLVDVGDDYIGSYFLDDRAAVRALLRAAQLLRAPDRRPTADVYLVFTTNEEIGGVGGSYASATLPGTLTLALEVGPTEREYATSVTGGPIVGYSDALCVYDKDVADRLMQTASARGLSPQPAVLGAFESDASHAKANGLTPRAGLLCLPTLSTHGFEVIARSAIEDMAGIVADFLTLSPASCPSASSTHR</sequence>
<feature type="binding site" evidence="8">
    <location>
        <position position="264"/>
    </location>
    <ligand>
        <name>Zn(2+)</name>
        <dbReference type="ChEBI" id="CHEBI:29105"/>
        <label>1</label>
    </ligand>
</feature>
<organism evidence="10 11">
    <name type="scientific">Mycobacterium kiyosense</name>
    <dbReference type="NCBI Taxonomy" id="2871094"/>
    <lineage>
        <taxon>Bacteria</taxon>
        <taxon>Bacillati</taxon>
        <taxon>Actinomycetota</taxon>
        <taxon>Actinomycetes</taxon>
        <taxon>Mycobacteriales</taxon>
        <taxon>Mycobacteriaceae</taxon>
        <taxon>Mycobacterium</taxon>
    </lineage>
</organism>
<dbReference type="InterPro" id="IPR008007">
    <property type="entry name" value="Peptidase_M42"/>
</dbReference>
<dbReference type="SUPFAM" id="SSF101821">
    <property type="entry name" value="Aminopeptidase/glucanase lid domain"/>
    <property type="match status" value="1"/>
</dbReference>
<dbReference type="RefSeq" id="WP_238305075.1">
    <property type="nucleotide sequence ID" value="NZ_BRXE01000063.1"/>
</dbReference>
<evidence type="ECO:0000313" key="10">
    <source>
        <dbReference type="EMBL" id="GLD31049.1"/>
    </source>
</evidence>
<comment type="similarity">
    <text evidence="1 6">Belongs to the peptidase M42 family.</text>
</comment>
<dbReference type="Proteomes" id="UP001064782">
    <property type="component" value="Unassembled WGS sequence"/>
</dbReference>
<keyword evidence="4 8" id="KW-0479">Metal-binding</keyword>
<dbReference type="PANTHER" id="PTHR32481">
    <property type="entry name" value="AMINOPEPTIDASE"/>
    <property type="match status" value="1"/>
</dbReference>
<feature type="binding site" evidence="8">
    <location>
        <position position="207"/>
    </location>
    <ligand>
        <name>Zn(2+)</name>
        <dbReference type="ChEBI" id="CHEBI:29105"/>
        <label>1</label>
    </ligand>
</feature>
<keyword evidence="11" id="KW-1185">Reference proteome</keyword>
<dbReference type="PANTHER" id="PTHR32481:SF0">
    <property type="entry name" value="AMINOPEPTIDASE YPDE-RELATED"/>
    <property type="match status" value="1"/>
</dbReference>
<gene>
    <name evidence="10" type="ORF">Mkiyose1413_29320</name>
    <name evidence="9" type="ORF">SRL2020028_41040</name>
</gene>
<dbReference type="EMBL" id="BRZI01000020">
    <property type="protein sequence ID" value="GLD31049.1"/>
    <property type="molecule type" value="Genomic_DNA"/>
</dbReference>
<evidence type="ECO:0000256" key="6">
    <source>
        <dbReference type="PIRNR" id="PIRNR001123"/>
    </source>
</evidence>
<proteinExistence type="inferred from homology"/>
<evidence type="ECO:0000256" key="4">
    <source>
        <dbReference type="ARBA" id="ARBA00022723"/>
    </source>
</evidence>
<feature type="binding site" evidence="8">
    <location>
        <position position="207"/>
    </location>
    <ligand>
        <name>Zn(2+)</name>
        <dbReference type="ChEBI" id="CHEBI:29105"/>
        <label>2</label>
    </ligand>
</feature>
<dbReference type="Gene3D" id="2.40.30.40">
    <property type="entry name" value="Peptidase M42, domain 2"/>
    <property type="match status" value="1"/>
</dbReference>
<dbReference type="Proteomes" id="UP001165663">
    <property type="component" value="Unassembled WGS sequence"/>
</dbReference>
<feature type="binding site" evidence="8">
    <location>
        <position position="242"/>
    </location>
    <ligand>
        <name>Zn(2+)</name>
        <dbReference type="ChEBI" id="CHEBI:29105"/>
        <label>2</label>
    </ligand>
</feature>
<name>A0A9P3UXU7_9MYCO</name>
<comment type="caution">
    <text evidence="10">The sequence shown here is derived from an EMBL/GenBank/DDBJ whole genome shotgun (WGS) entry which is preliminary data.</text>
</comment>
<keyword evidence="2" id="KW-0031">Aminopeptidase</keyword>
<dbReference type="GO" id="GO:0006508">
    <property type="term" value="P:proteolysis"/>
    <property type="evidence" value="ECO:0007669"/>
    <property type="project" value="UniProtKB-KW"/>
</dbReference>
<dbReference type="AlphaFoldDB" id="A0A9P3UXU7"/>
<protein>
    <submittedName>
        <fullName evidence="10">Peptidase M42</fullName>
    </submittedName>
</protein>
<keyword evidence="5" id="KW-0378">Hydrolase</keyword>
<evidence type="ECO:0000256" key="3">
    <source>
        <dbReference type="ARBA" id="ARBA00022670"/>
    </source>
</evidence>
<dbReference type="InterPro" id="IPR023367">
    <property type="entry name" value="Peptidase_M42_dom2"/>
</dbReference>